<dbReference type="InterPro" id="IPR046452">
    <property type="entry name" value="HgmA_N"/>
</dbReference>
<gene>
    <name evidence="14" type="ORF">HF519_29030</name>
</gene>
<evidence type="ECO:0000256" key="4">
    <source>
        <dbReference type="ARBA" id="ARBA00022878"/>
    </source>
</evidence>
<dbReference type="InterPro" id="IPR046451">
    <property type="entry name" value="HgmA_C"/>
</dbReference>
<keyword evidence="4" id="KW-0828">Tyrosine catabolism</keyword>
<dbReference type="PANTHER" id="PTHR11056">
    <property type="entry name" value="HOMOGENTISATE 1,2-DIOXYGENASE"/>
    <property type="match status" value="1"/>
</dbReference>
<evidence type="ECO:0000313" key="15">
    <source>
        <dbReference type="Proteomes" id="UP000586918"/>
    </source>
</evidence>
<dbReference type="InterPro" id="IPR011051">
    <property type="entry name" value="RmlC_Cupin_sf"/>
</dbReference>
<dbReference type="PANTHER" id="PTHR11056:SF0">
    <property type="entry name" value="HOMOGENTISATE 1,2-DIOXYGENASE"/>
    <property type="match status" value="1"/>
</dbReference>
<keyword evidence="3 11" id="KW-0479">Metal-binding</keyword>
<protein>
    <recommendedName>
        <fullName evidence="9">Homogentisate 1,2-dioxygenase</fullName>
        <ecNumber evidence="9">1.13.11.5</ecNumber>
    </recommendedName>
</protein>
<reference evidence="14 15" key="1">
    <citation type="submission" date="2020-04" db="EMBL/GenBank/DDBJ databases">
        <authorList>
            <person name="Klaysubun C."/>
            <person name="Duangmal K."/>
            <person name="Lipun K."/>
        </authorList>
    </citation>
    <scope>NUCLEOTIDE SEQUENCE [LARGE SCALE GENOMIC DNA]</scope>
    <source>
        <strain evidence="14 15">DSM 45300</strain>
    </source>
</reference>
<comment type="caution">
    <text evidence="14">The sequence shown here is derived from an EMBL/GenBank/DDBJ whole genome shotgun (WGS) entry which is preliminary data.</text>
</comment>
<dbReference type="InterPro" id="IPR005708">
    <property type="entry name" value="Homogentis_dOase"/>
</dbReference>
<evidence type="ECO:0000256" key="6">
    <source>
        <dbReference type="ARBA" id="ARBA00023002"/>
    </source>
</evidence>
<dbReference type="SUPFAM" id="SSF51182">
    <property type="entry name" value="RmlC-like cupins"/>
    <property type="match status" value="1"/>
</dbReference>
<organism evidence="14 15">
    <name type="scientific">Pseudonocardia bannensis</name>
    <dbReference type="NCBI Taxonomy" id="630973"/>
    <lineage>
        <taxon>Bacteria</taxon>
        <taxon>Bacillati</taxon>
        <taxon>Actinomycetota</taxon>
        <taxon>Actinomycetes</taxon>
        <taxon>Pseudonocardiales</taxon>
        <taxon>Pseudonocardiaceae</taxon>
        <taxon>Pseudonocardia</taxon>
    </lineage>
</organism>
<feature type="domain" description="Homogentisate 1,2-dioxygenase C-terminal" evidence="12">
    <location>
        <begin position="292"/>
        <end position="419"/>
    </location>
</feature>
<keyword evidence="5 14" id="KW-0223">Dioxygenase</keyword>
<feature type="binding site" evidence="11">
    <location>
        <position position="346"/>
    </location>
    <ligand>
        <name>homogentisate</name>
        <dbReference type="ChEBI" id="CHEBI:16169"/>
    </ligand>
</feature>
<evidence type="ECO:0000256" key="5">
    <source>
        <dbReference type="ARBA" id="ARBA00022964"/>
    </source>
</evidence>
<name>A0A848DSL5_9PSEU</name>
<dbReference type="Pfam" id="PF20510">
    <property type="entry name" value="HgmA_N"/>
    <property type="match status" value="1"/>
</dbReference>
<comment type="similarity">
    <text evidence="2">Belongs to the homogentisate dioxygenase family.</text>
</comment>
<evidence type="ECO:0000256" key="9">
    <source>
        <dbReference type="NCBIfam" id="TIGR01015"/>
    </source>
</evidence>
<dbReference type="EMBL" id="JAAXKZ010000201">
    <property type="protein sequence ID" value="NMH95515.1"/>
    <property type="molecule type" value="Genomic_DNA"/>
</dbReference>
<dbReference type="AlphaFoldDB" id="A0A848DSL5"/>
<dbReference type="GO" id="GO:0006559">
    <property type="term" value="P:L-phenylalanine catabolic process"/>
    <property type="evidence" value="ECO:0007669"/>
    <property type="project" value="UniProtKB-UniRule"/>
</dbReference>
<keyword evidence="6 14" id="KW-0560">Oxidoreductase</keyword>
<evidence type="ECO:0000259" key="13">
    <source>
        <dbReference type="Pfam" id="PF20510"/>
    </source>
</evidence>
<evidence type="ECO:0000256" key="7">
    <source>
        <dbReference type="ARBA" id="ARBA00023004"/>
    </source>
</evidence>
<evidence type="ECO:0000259" key="12">
    <source>
        <dbReference type="Pfam" id="PF04209"/>
    </source>
</evidence>
<feature type="active site" description="Proton acceptor" evidence="10">
    <location>
        <position position="303"/>
    </location>
</feature>
<dbReference type="FunFam" id="2.60.120.10:FF:000034">
    <property type="entry name" value="Homogentisate 1,2-dioxygenase"/>
    <property type="match status" value="1"/>
</dbReference>
<feature type="domain" description="Homogentisate 1,2-dioxygenase N-terminal" evidence="13">
    <location>
        <begin position="22"/>
        <end position="290"/>
    </location>
</feature>
<feature type="binding site" evidence="11">
    <location>
        <position position="382"/>
    </location>
    <ligand>
        <name>homogentisate</name>
        <dbReference type="ChEBI" id="CHEBI:16169"/>
    </ligand>
</feature>
<feature type="binding site" evidence="11">
    <location>
        <position position="352"/>
    </location>
    <ligand>
        <name>Fe cation</name>
        <dbReference type="ChEBI" id="CHEBI:24875"/>
    </ligand>
</feature>
<keyword evidence="8" id="KW-0585">Phenylalanine catabolism</keyword>
<dbReference type="GO" id="GO:0006572">
    <property type="term" value="P:L-tyrosine catabolic process"/>
    <property type="evidence" value="ECO:0007669"/>
    <property type="project" value="UniProtKB-UniRule"/>
</dbReference>
<evidence type="ECO:0000256" key="1">
    <source>
        <dbReference type="ARBA" id="ARBA00001962"/>
    </source>
</evidence>
<dbReference type="InterPro" id="IPR014710">
    <property type="entry name" value="RmlC-like_jellyroll"/>
</dbReference>
<dbReference type="CDD" id="cd07000">
    <property type="entry name" value="cupin_HGO_N"/>
    <property type="match status" value="1"/>
</dbReference>
<evidence type="ECO:0000313" key="14">
    <source>
        <dbReference type="EMBL" id="NMH95515.1"/>
    </source>
</evidence>
<dbReference type="GO" id="GO:0004411">
    <property type="term" value="F:homogentisate 1,2-dioxygenase activity"/>
    <property type="evidence" value="ECO:0007669"/>
    <property type="project" value="UniProtKB-UniRule"/>
</dbReference>
<evidence type="ECO:0000256" key="2">
    <source>
        <dbReference type="ARBA" id="ARBA00007757"/>
    </source>
</evidence>
<evidence type="ECO:0000256" key="10">
    <source>
        <dbReference type="PIRSR" id="PIRSR605708-1"/>
    </source>
</evidence>
<keyword evidence="15" id="KW-1185">Reference proteome</keyword>
<keyword evidence="7 11" id="KW-0408">Iron</keyword>
<accession>A0A848DSL5</accession>
<dbReference type="Pfam" id="PF04209">
    <property type="entry name" value="HgmA_C"/>
    <property type="match status" value="1"/>
</dbReference>
<dbReference type="EC" id="1.13.11.5" evidence="9"/>
<dbReference type="NCBIfam" id="TIGR01015">
    <property type="entry name" value="hmgA"/>
    <property type="match status" value="1"/>
</dbReference>
<evidence type="ECO:0000256" key="3">
    <source>
        <dbReference type="ARBA" id="ARBA00022723"/>
    </source>
</evidence>
<feature type="binding site" evidence="11">
    <location>
        <position position="382"/>
    </location>
    <ligand>
        <name>Fe cation</name>
        <dbReference type="ChEBI" id="CHEBI:24875"/>
    </ligand>
</feature>
<dbReference type="Proteomes" id="UP000586918">
    <property type="component" value="Unassembled WGS sequence"/>
</dbReference>
<proteinExistence type="inferred from homology"/>
<dbReference type="GO" id="GO:0005737">
    <property type="term" value="C:cytoplasm"/>
    <property type="evidence" value="ECO:0007669"/>
    <property type="project" value="TreeGrafter"/>
</dbReference>
<feature type="non-terminal residue" evidence="14">
    <location>
        <position position="459"/>
    </location>
</feature>
<sequence>MSETTAVTATRTRIDAPAALDHLTGFGNHHATEAVAGALPVGRNSPQRAPLGLYAEQISGTAFTRPRGANARSWVYRIRPSAAHPPFRRIGNGDLRTAPFTEVEPDPNRLRWNACPIPDQPCDFVDGLFTVGGNGDAMTHAGIGVHWYRANRSMTDRYLVDADGELLLVPQQGRLLLDTELGRLQVGPGEIAVVPRGIRFRVELLDGSTRGYVCENYGAPFTLPERGPIGANGLANERDFRYPVAAYEDRDEPVQVVQKFGGNLWAADYDHSPLDVVAWHGTYAPYAYDLARFMTIGTISFDHPDPSIFTVLTSPTDTPGLANADFVIFPPRWLVGEDTFRPPWFHRNVMSEFMGLVHGVYDAKAEGFVPGGASLHNTFASHGPDAETYARASSVELAPQRVDDTLAFMFESRWTIVPTAGWRSTPFWPRGSRWETTSMCASRPRRACCSESSHRSSRG</sequence>
<dbReference type="Gene3D" id="2.60.120.10">
    <property type="entry name" value="Jelly Rolls"/>
    <property type="match status" value="1"/>
</dbReference>
<comment type="cofactor">
    <cofactor evidence="1 11">
        <name>Fe cation</name>
        <dbReference type="ChEBI" id="CHEBI:24875"/>
    </cofactor>
</comment>
<evidence type="ECO:0000256" key="8">
    <source>
        <dbReference type="ARBA" id="ARBA00023232"/>
    </source>
</evidence>
<evidence type="ECO:0000256" key="11">
    <source>
        <dbReference type="PIRSR" id="PIRSR605708-2"/>
    </source>
</evidence>
<dbReference type="GO" id="GO:0046872">
    <property type="term" value="F:metal ion binding"/>
    <property type="evidence" value="ECO:0007669"/>
    <property type="project" value="UniProtKB-KW"/>
</dbReference>
<feature type="binding site" evidence="11">
    <location>
        <position position="361"/>
    </location>
    <ligand>
        <name>homogentisate</name>
        <dbReference type="ChEBI" id="CHEBI:16169"/>
    </ligand>
</feature>